<dbReference type="AlphaFoldDB" id="A0AAD5XBH6"/>
<dbReference type="SUPFAM" id="SSF52935">
    <property type="entry name" value="PK C-terminal domain-like"/>
    <property type="match status" value="1"/>
</dbReference>
<keyword evidence="18" id="KW-1185">Reference proteome</keyword>
<dbReference type="GO" id="GO:0000287">
    <property type="term" value="F:magnesium ion binding"/>
    <property type="evidence" value="ECO:0007669"/>
    <property type="project" value="InterPro"/>
</dbReference>
<evidence type="ECO:0000313" key="18">
    <source>
        <dbReference type="Proteomes" id="UP001211907"/>
    </source>
</evidence>
<keyword evidence="10 14" id="KW-0460">Magnesium</keyword>
<evidence type="ECO:0000256" key="1">
    <source>
        <dbReference type="ARBA" id="ARBA00001958"/>
    </source>
</evidence>
<comment type="caution">
    <text evidence="17">The sequence shown here is derived from an EMBL/GenBank/DDBJ whole genome shotgun (WGS) entry which is preliminary data.</text>
</comment>
<dbReference type="InterPro" id="IPR015795">
    <property type="entry name" value="Pyrv_Knase_C"/>
</dbReference>
<dbReference type="Gene3D" id="3.40.1380.20">
    <property type="entry name" value="Pyruvate kinase, C-terminal domain"/>
    <property type="match status" value="1"/>
</dbReference>
<reference evidence="17" key="1">
    <citation type="submission" date="2020-05" db="EMBL/GenBank/DDBJ databases">
        <title>Phylogenomic resolution of chytrid fungi.</title>
        <authorList>
            <person name="Stajich J.E."/>
            <person name="Amses K."/>
            <person name="Simmons R."/>
            <person name="Seto K."/>
            <person name="Myers J."/>
            <person name="Bonds A."/>
            <person name="Quandt C.A."/>
            <person name="Barry K."/>
            <person name="Liu P."/>
            <person name="Grigoriev I."/>
            <person name="Longcore J.E."/>
            <person name="James T.Y."/>
        </authorList>
    </citation>
    <scope>NUCLEOTIDE SEQUENCE</scope>
    <source>
        <strain evidence="17">JEL0513</strain>
    </source>
</reference>
<dbReference type="Proteomes" id="UP001211907">
    <property type="component" value="Unassembled WGS sequence"/>
</dbReference>
<feature type="domain" description="Pyruvate kinase barrel" evidence="15">
    <location>
        <begin position="290"/>
        <end position="401"/>
    </location>
</feature>
<comment type="cofactor">
    <cofactor evidence="1">
        <name>K(+)</name>
        <dbReference type="ChEBI" id="CHEBI:29103"/>
    </cofactor>
</comment>
<dbReference type="GO" id="GO:0004743">
    <property type="term" value="F:pyruvate kinase activity"/>
    <property type="evidence" value="ECO:0007669"/>
    <property type="project" value="UniProtKB-EC"/>
</dbReference>
<evidence type="ECO:0000256" key="4">
    <source>
        <dbReference type="ARBA" id="ARBA00012142"/>
    </source>
</evidence>
<keyword evidence="8 14" id="KW-0418">Kinase</keyword>
<proteinExistence type="inferred from homology"/>
<dbReference type="GO" id="GO:0016301">
    <property type="term" value="F:kinase activity"/>
    <property type="evidence" value="ECO:0007669"/>
    <property type="project" value="UniProtKB-KW"/>
</dbReference>
<evidence type="ECO:0000256" key="6">
    <source>
        <dbReference type="ARBA" id="ARBA00022723"/>
    </source>
</evidence>
<dbReference type="InterPro" id="IPR011037">
    <property type="entry name" value="Pyrv_Knase-like_insert_dom_sf"/>
</dbReference>
<evidence type="ECO:0000256" key="12">
    <source>
        <dbReference type="ARBA" id="ARBA00023317"/>
    </source>
</evidence>
<evidence type="ECO:0000313" key="17">
    <source>
        <dbReference type="EMBL" id="KAJ3113773.1"/>
    </source>
</evidence>
<dbReference type="GO" id="GO:0030955">
    <property type="term" value="F:potassium ion binding"/>
    <property type="evidence" value="ECO:0007669"/>
    <property type="project" value="InterPro"/>
</dbReference>
<keyword evidence="6" id="KW-0479">Metal-binding</keyword>
<feature type="domain" description="Pyruvate kinase C-terminal" evidence="16">
    <location>
        <begin position="450"/>
        <end position="520"/>
    </location>
</feature>
<dbReference type="InterPro" id="IPR036918">
    <property type="entry name" value="Pyrv_Knase_C_sf"/>
</dbReference>
<evidence type="ECO:0000259" key="15">
    <source>
        <dbReference type="Pfam" id="PF00224"/>
    </source>
</evidence>
<evidence type="ECO:0000256" key="8">
    <source>
        <dbReference type="ARBA" id="ARBA00022777"/>
    </source>
</evidence>
<accession>A0AAD5XBH6</accession>
<evidence type="ECO:0000256" key="13">
    <source>
        <dbReference type="ARBA" id="ARBA00048152"/>
    </source>
</evidence>
<evidence type="ECO:0000256" key="3">
    <source>
        <dbReference type="ARBA" id="ARBA00008663"/>
    </source>
</evidence>
<protein>
    <recommendedName>
        <fullName evidence="4 14">Pyruvate kinase</fullName>
        <ecNumber evidence="4 14">2.7.1.40</ecNumber>
    </recommendedName>
</protein>
<evidence type="ECO:0000256" key="9">
    <source>
        <dbReference type="ARBA" id="ARBA00022840"/>
    </source>
</evidence>
<dbReference type="InterPro" id="IPR015806">
    <property type="entry name" value="Pyrv_Knase_insert_dom_sf"/>
</dbReference>
<evidence type="ECO:0000256" key="7">
    <source>
        <dbReference type="ARBA" id="ARBA00022741"/>
    </source>
</evidence>
<comment type="catalytic activity">
    <reaction evidence="13 14">
        <text>pyruvate + ATP = phosphoenolpyruvate + ADP + H(+)</text>
        <dbReference type="Rhea" id="RHEA:18157"/>
        <dbReference type="ChEBI" id="CHEBI:15361"/>
        <dbReference type="ChEBI" id="CHEBI:15378"/>
        <dbReference type="ChEBI" id="CHEBI:30616"/>
        <dbReference type="ChEBI" id="CHEBI:58702"/>
        <dbReference type="ChEBI" id="CHEBI:456216"/>
        <dbReference type="EC" id="2.7.1.40"/>
    </reaction>
</comment>
<dbReference type="InterPro" id="IPR015813">
    <property type="entry name" value="Pyrv/PenolPyrv_kinase-like_dom"/>
</dbReference>
<sequence length="635" mass="68881">MSRQGASQLITAKPLQQEPLIDAIKDSDELEKLSLAAGISQEVLHSNEHLQERRTKIVATLGPTSVPKIKELIVAGVNVFRLNFSHVSDPESQRPVIESIRKESAALGIPVAILGDLCGPKIRCNTFAPTPSIQLIPGSTIRLVHSSEPGNATTITTSISQIVGVIAIGHRVLLNDGNLRLVVTERVSADEVLCQVVVGGELKAKKGINVPDMAIALPAVTEKDKSDAKFMFKMRLDYVALSFVQRAQDVGDLLELFNNLQSQEALARHNGNPLPDTSGISLDQLEEDWRPHIISKIETPQSLLVIDEIINISDGIMVARGDLGVECSLEQVPLIQKTLIRKTNAADKPVITATQMLESMINAPVPTRAEVSDVANAVFDGTDAVMLSAECATGEFPIETVQMMSSICRNAEAGSRLLQGRDFTIPLYKRDKKEKIIGSEKYVSEFAHCIADAAVAAASEASASAMIVFTTTSEMPIFCSKRRPSMPIIAVTPTGSIYRRLAMHFGIFPVLSNGLKISTVSGSISRLRRTEVEIPLVPQTHHENDSHTVSTESLGGGPRLRNTDAILALTERDVIENVSVVKFLKVGDAVCYCAGFHGPFPGLSNTIKMSRFGESIRSERAHLNWSESLRRLSIG</sequence>
<dbReference type="InterPro" id="IPR015793">
    <property type="entry name" value="Pyrv_Knase_brl"/>
</dbReference>
<dbReference type="InterPro" id="IPR001697">
    <property type="entry name" value="Pyr_Knase"/>
</dbReference>
<dbReference type="SUPFAM" id="SSF50800">
    <property type="entry name" value="PK beta-barrel domain-like"/>
    <property type="match status" value="1"/>
</dbReference>
<dbReference type="Gene3D" id="3.20.20.60">
    <property type="entry name" value="Phosphoenolpyruvate-binding domains"/>
    <property type="match status" value="1"/>
</dbReference>
<evidence type="ECO:0000256" key="11">
    <source>
        <dbReference type="ARBA" id="ARBA00023152"/>
    </source>
</evidence>
<dbReference type="EMBL" id="JADGJH010001421">
    <property type="protein sequence ID" value="KAJ3113773.1"/>
    <property type="molecule type" value="Genomic_DNA"/>
</dbReference>
<evidence type="ECO:0000256" key="10">
    <source>
        <dbReference type="ARBA" id="ARBA00022842"/>
    </source>
</evidence>
<evidence type="ECO:0000259" key="16">
    <source>
        <dbReference type="Pfam" id="PF02887"/>
    </source>
</evidence>
<gene>
    <name evidence="17" type="ORF">HK100_001886</name>
</gene>
<keyword evidence="11 14" id="KW-0324">Glycolysis</keyword>
<dbReference type="PANTHER" id="PTHR11817">
    <property type="entry name" value="PYRUVATE KINASE"/>
    <property type="match status" value="1"/>
</dbReference>
<keyword evidence="5 14" id="KW-0808">Transferase</keyword>
<organism evidence="17 18">
    <name type="scientific">Physocladia obscura</name>
    <dbReference type="NCBI Taxonomy" id="109957"/>
    <lineage>
        <taxon>Eukaryota</taxon>
        <taxon>Fungi</taxon>
        <taxon>Fungi incertae sedis</taxon>
        <taxon>Chytridiomycota</taxon>
        <taxon>Chytridiomycota incertae sedis</taxon>
        <taxon>Chytridiomycetes</taxon>
        <taxon>Chytridiales</taxon>
        <taxon>Chytriomycetaceae</taxon>
        <taxon>Physocladia</taxon>
    </lineage>
</organism>
<keyword evidence="7" id="KW-0547">Nucleotide-binding</keyword>
<dbReference type="Pfam" id="PF00224">
    <property type="entry name" value="PK"/>
    <property type="match status" value="2"/>
</dbReference>
<dbReference type="EC" id="2.7.1.40" evidence="4 14"/>
<comment type="pathway">
    <text evidence="2 14">Carbohydrate degradation; glycolysis; pyruvate from D-glyceraldehyde 3-phosphate: step 5/5.</text>
</comment>
<dbReference type="NCBIfam" id="NF004491">
    <property type="entry name" value="PRK05826.1"/>
    <property type="match status" value="1"/>
</dbReference>
<name>A0AAD5XBH6_9FUNG</name>
<evidence type="ECO:0000256" key="5">
    <source>
        <dbReference type="ARBA" id="ARBA00022679"/>
    </source>
</evidence>
<dbReference type="GO" id="GO:0005524">
    <property type="term" value="F:ATP binding"/>
    <property type="evidence" value="ECO:0007669"/>
    <property type="project" value="UniProtKB-KW"/>
</dbReference>
<feature type="domain" description="Pyruvate kinase barrel" evidence="15">
    <location>
        <begin position="53"/>
        <end position="259"/>
    </location>
</feature>
<dbReference type="PRINTS" id="PR01050">
    <property type="entry name" value="PYRUVTKNASE"/>
</dbReference>
<comment type="similarity">
    <text evidence="3 14">Belongs to the pyruvate kinase family.</text>
</comment>
<dbReference type="SUPFAM" id="SSF51621">
    <property type="entry name" value="Phosphoenolpyruvate/pyruvate domain"/>
    <property type="match status" value="1"/>
</dbReference>
<dbReference type="Gene3D" id="2.40.33.10">
    <property type="entry name" value="PK beta-barrel domain-like"/>
    <property type="match status" value="1"/>
</dbReference>
<keyword evidence="12" id="KW-0670">Pyruvate</keyword>
<dbReference type="Pfam" id="PF02887">
    <property type="entry name" value="PK_C"/>
    <property type="match status" value="1"/>
</dbReference>
<evidence type="ECO:0000256" key="2">
    <source>
        <dbReference type="ARBA" id="ARBA00004997"/>
    </source>
</evidence>
<evidence type="ECO:0000256" key="14">
    <source>
        <dbReference type="RuleBase" id="RU000504"/>
    </source>
</evidence>
<dbReference type="InterPro" id="IPR040442">
    <property type="entry name" value="Pyrv_kinase-like_dom_sf"/>
</dbReference>
<keyword evidence="9" id="KW-0067">ATP-binding</keyword>